<accession>A0A644VDX5</accession>
<sequence length="92" mass="10624">MPTLNSHTHCQAAPANAQTKAWQRVCLFQRTPKPTVKQADEKEARLPNSGFAKKRVQWLIEHSASHQILWCIDSLVLRNPLLRKAAKRYYQC</sequence>
<organism evidence="1">
    <name type="scientific">bioreactor metagenome</name>
    <dbReference type="NCBI Taxonomy" id="1076179"/>
    <lineage>
        <taxon>unclassified sequences</taxon>
        <taxon>metagenomes</taxon>
        <taxon>ecological metagenomes</taxon>
    </lineage>
</organism>
<dbReference type="EMBL" id="VSSQ01000266">
    <property type="protein sequence ID" value="MPL88843.1"/>
    <property type="molecule type" value="Genomic_DNA"/>
</dbReference>
<proteinExistence type="predicted"/>
<protein>
    <submittedName>
        <fullName evidence="1">Uncharacterized protein</fullName>
    </submittedName>
</protein>
<name>A0A644VDX5_9ZZZZ</name>
<reference evidence="1" key="1">
    <citation type="submission" date="2019-08" db="EMBL/GenBank/DDBJ databases">
        <authorList>
            <person name="Kucharzyk K."/>
            <person name="Murdoch R.W."/>
            <person name="Higgins S."/>
            <person name="Loffler F."/>
        </authorList>
    </citation>
    <scope>NUCLEOTIDE SEQUENCE</scope>
</reference>
<evidence type="ECO:0000313" key="1">
    <source>
        <dbReference type="EMBL" id="MPL88843.1"/>
    </source>
</evidence>
<gene>
    <name evidence="1" type="ORF">SDC9_34872</name>
</gene>
<dbReference type="AlphaFoldDB" id="A0A644VDX5"/>
<comment type="caution">
    <text evidence="1">The sequence shown here is derived from an EMBL/GenBank/DDBJ whole genome shotgun (WGS) entry which is preliminary data.</text>
</comment>